<name>A0A0L0DGX0_THETB</name>
<dbReference type="Proteomes" id="UP000054408">
    <property type="component" value="Unassembled WGS sequence"/>
</dbReference>
<proteinExistence type="inferred from homology"/>
<keyword evidence="2" id="KW-0560">Oxidoreductase</keyword>
<dbReference type="InterPro" id="IPR036291">
    <property type="entry name" value="NAD(P)-bd_dom_sf"/>
</dbReference>
<dbReference type="GO" id="GO:0006538">
    <property type="term" value="P:L-glutamate catabolic process"/>
    <property type="evidence" value="ECO:0007669"/>
    <property type="project" value="TreeGrafter"/>
</dbReference>
<dbReference type="GO" id="GO:0004352">
    <property type="term" value="F:glutamate dehydrogenase (NAD+) activity"/>
    <property type="evidence" value="ECO:0007669"/>
    <property type="project" value="TreeGrafter"/>
</dbReference>
<accession>A0A0L0DGX0</accession>
<evidence type="ECO:0000313" key="8">
    <source>
        <dbReference type="EMBL" id="KNC51381.1"/>
    </source>
</evidence>
<dbReference type="PROSITE" id="PS50297">
    <property type="entry name" value="ANK_REP_REGION"/>
    <property type="match status" value="2"/>
</dbReference>
<dbReference type="eggNOG" id="KOG0498">
    <property type="taxonomic scope" value="Eukaryota"/>
</dbReference>
<dbReference type="STRING" id="461836.A0A0L0DGX0"/>
<dbReference type="RefSeq" id="XP_013756049.1">
    <property type="nucleotide sequence ID" value="XM_013900595.1"/>
</dbReference>
<dbReference type="Pfam" id="PF23147">
    <property type="entry name" value="GDH2_N"/>
    <property type="match status" value="1"/>
</dbReference>
<dbReference type="PANTHER" id="PTHR11606">
    <property type="entry name" value="GLUTAMATE DEHYDROGENASE"/>
    <property type="match status" value="1"/>
</dbReference>
<dbReference type="InterPro" id="IPR006096">
    <property type="entry name" value="Glu/Leu/Phe/Val/Trp_DH_C"/>
</dbReference>
<organism evidence="8 9">
    <name type="scientific">Thecamonas trahens ATCC 50062</name>
    <dbReference type="NCBI Taxonomy" id="461836"/>
    <lineage>
        <taxon>Eukaryota</taxon>
        <taxon>Apusozoa</taxon>
        <taxon>Apusomonadida</taxon>
        <taxon>Apusomonadidae</taxon>
        <taxon>Thecamonas</taxon>
    </lineage>
</organism>
<keyword evidence="3" id="KW-0520">NAD</keyword>
<dbReference type="SMART" id="SM00248">
    <property type="entry name" value="ANK"/>
    <property type="match status" value="5"/>
</dbReference>
<dbReference type="SUPFAM" id="SSF53223">
    <property type="entry name" value="Aminoacid dehydrogenase-like, N-terminal domain"/>
    <property type="match status" value="1"/>
</dbReference>
<dbReference type="SUPFAM" id="SSF51735">
    <property type="entry name" value="NAD(P)-binding Rossmann-fold domains"/>
    <property type="match status" value="1"/>
</dbReference>
<dbReference type="InterPro" id="IPR056365">
    <property type="entry name" value="NAD-GDH_2nd"/>
</dbReference>
<dbReference type="Pfam" id="PF00208">
    <property type="entry name" value="ELFV_dehydrog"/>
    <property type="match status" value="1"/>
</dbReference>
<dbReference type="SUPFAM" id="SSF48403">
    <property type="entry name" value="Ankyrin repeat"/>
    <property type="match status" value="1"/>
</dbReference>
<dbReference type="Gene3D" id="1.25.40.20">
    <property type="entry name" value="Ankyrin repeat-containing domain"/>
    <property type="match status" value="2"/>
</dbReference>
<evidence type="ECO:0000256" key="3">
    <source>
        <dbReference type="ARBA" id="ARBA00023027"/>
    </source>
</evidence>
<evidence type="ECO:0000313" key="9">
    <source>
        <dbReference type="Proteomes" id="UP000054408"/>
    </source>
</evidence>
<comment type="similarity">
    <text evidence="1">Belongs to the Glu/Leu/Phe/Val dehydrogenases family.</text>
</comment>
<dbReference type="SMART" id="SM00839">
    <property type="entry name" value="ELFV_dehydrog"/>
    <property type="match status" value="1"/>
</dbReference>
<reference evidence="8 9" key="1">
    <citation type="submission" date="2010-05" db="EMBL/GenBank/DDBJ databases">
        <title>The Genome Sequence of Thecamonas trahens ATCC 50062.</title>
        <authorList>
            <consortium name="The Broad Institute Genome Sequencing Platform"/>
            <person name="Russ C."/>
            <person name="Cuomo C."/>
            <person name="Shea T."/>
            <person name="Young S.K."/>
            <person name="Zeng Q."/>
            <person name="Koehrsen M."/>
            <person name="Haas B."/>
            <person name="Borodovsky M."/>
            <person name="Guigo R."/>
            <person name="Alvarado L."/>
            <person name="Berlin A."/>
            <person name="Bochicchio J."/>
            <person name="Borenstein D."/>
            <person name="Chapman S."/>
            <person name="Chen Z."/>
            <person name="Freedman E."/>
            <person name="Gellesch M."/>
            <person name="Goldberg J."/>
            <person name="Griggs A."/>
            <person name="Gujja S."/>
            <person name="Heilman E."/>
            <person name="Heiman D."/>
            <person name="Hepburn T."/>
            <person name="Howarth C."/>
            <person name="Jen D."/>
            <person name="Larson L."/>
            <person name="Mehta T."/>
            <person name="Park D."/>
            <person name="Pearson M."/>
            <person name="Roberts A."/>
            <person name="Saif S."/>
            <person name="Shenoy N."/>
            <person name="Sisk P."/>
            <person name="Stolte C."/>
            <person name="Sykes S."/>
            <person name="Thomson T."/>
            <person name="Walk T."/>
            <person name="White J."/>
            <person name="Yandava C."/>
            <person name="Burger G."/>
            <person name="Gray M.W."/>
            <person name="Holland P.W.H."/>
            <person name="King N."/>
            <person name="Lang F.B.F."/>
            <person name="Roger A.J."/>
            <person name="Ruiz-Trillo I."/>
            <person name="Lander E."/>
            <person name="Nusbaum C."/>
        </authorList>
    </citation>
    <scope>NUCLEOTIDE SEQUENCE [LARGE SCALE GENOMIC DNA]</scope>
    <source>
        <strain evidence="8 9">ATCC 50062</strain>
    </source>
</reference>
<feature type="repeat" description="ANK" evidence="4">
    <location>
        <begin position="121"/>
        <end position="153"/>
    </location>
</feature>
<keyword evidence="4" id="KW-0040">ANK repeat</keyword>
<evidence type="ECO:0000256" key="5">
    <source>
        <dbReference type="SAM" id="MobiDB-lite"/>
    </source>
</evidence>
<feature type="repeat" description="ANK" evidence="4">
    <location>
        <begin position="218"/>
        <end position="250"/>
    </location>
</feature>
<evidence type="ECO:0000256" key="4">
    <source>
        <dbReference type="PROSITE-ProRule" id="PRU00023"/>
    </source>
</evidence>
<dbReference type="InterPro" id="IPR002110">
    <property type="entry name" value="Ankyrin_rpt"/>
</dbReference>
<dbReference type="InterPro" id="IPR036770">
    <property type="entry name" value="Ankyrin_rpt-contain_sf"/>
</dbReference>
<feature type="domain" description="Glutamate/phenylalanine/leucine/valine/L-tryptophan dehydrogenase C-terminal" evidence="7">
    <location>
        <begin position="892"/>
        <end position="1157"/>
    </location>
</feature>
<feature type="region of interest" description="Disordered" evidence="5">
    <location>
        <begin position="275"/>
        <end position="294"/>
    </location>
</feature>
<dbReference type="GO" id="GO:0005739">
    <property type="term" value="C:mitochondrion"/>
    <property type="evidence" value="ECO:0007669"/>
    <property type="project" value="TreeGrafter"/>
</dbReference>
<dbReference type="EMBL" id="GL349467">
    <property type="protein sequence ID" value="KNC51381.1"/>
    <property type="molecule type" value="Genomic_DNA"/>
</dbReference>
<dbReference type="PROSITE" id="PS50088">
    <property type="entry name" value="ANK_REPEAT"/>
    <property type="match status" value="2"/>
</dbReference>
<dbReference type="PANTHER" id="PTHR11606:SF24">
    <property type="entry name" value="NAD-SPECIFIC GLUTAMATE DEHYDROGENASE"/>
    <property type="match status" value="1"/>
</dbReference>
<evidence type="ECO:0000256" key="2">
    <source>
        <dbReference type="ARBA" id="ARBA00023002"/>
    </source>
</evidence>
<evidence type="ECO:0000259" key="7">
    <source>
        <dbReference type="SMART" id="SM00839"/>
    </source>
</evidence>
<dbReference type="InterPro" id="IPR055480">
    <property type="entry name" value="NAD-GDH_N"/>
</dbReference>
<keyword evidence="9" id="KW-1185">Reference proteome</keyword>
<feature type="chain" id="PRO_5005537159" evidence="6">
    <location>
        <begin position="21"/>
        <end position="1257"/>
    </location>
</feature>
<dbReference type="Gene3D" id="3.40.50.720">
    <property type="entry name" value="NAD(P)-binding Rossmann-like Domain"/>
    <property type="match status" value="1"/>
</dbReference>
<keyword evidence="6" id="KW-0732">Signal</keyword>
<feature type="signal peptide" evidence="6">
    <location>
        <begin position="1"/>
        <end position="20"/>
    </location>
</feature>
<dbReference type="Pfam" id="PF12796">
    <property type="entry name" value="Ank_2"/>
    <property type="match status" value="2"/>
</dbReference>
<protein>
    <submittedName>
        <fullName evidence="8">NAD-specific glutamate dehydrogenase</fullName>
    </submittedName>
</protein>
<dbReference type="GeneID" id="25566454"/>
<dbReference type="OrthoDB" id="184415at2759"/>
<dbReference type="OMA" id="DEYGMTS"/>
<sequence>MALHMWRAAISTALRAGSLARASSAVASSAYVAAARPLTMSSAKVFTLAGARFASSSPVLRQAAANAVDEIGPSVDKSKLNKTERRLYDAMQLCWHSSRGDINALRALVSHGVDINAADYDARSALHLAASEGRLEAVKFLVKNGAAVNVTDRFGSSPVLDSIKGQHPETTKYLLGHGAVLDQIVAASDMCAAAAENDLVTVKAFLDSGVSVNVCDYDARTPLHLAAANGHAGMVELLLDAGADLEAKDRFDGTPVTDASRSDNNQVLEMLTKARDSGHTAAPRAPLEKLSGSNPAQEEHMNAVAQMLYEQGVFRASLIRSELSHYYDKLELHRMYFNRFTPEEVVGHVQGYVAAKRLAAQSGSAEAIKLNMENESSAFYLSAARQDAREETEQRLETYIKQLSETRSNPVYSVSHFTSKGTAVPYGSARLGLYVVDMEDHKPCAMEDTELTKIASKHFLRETAPKLLPRYQSIIDAAVKRMSPVIEVHPRRGHDGSIPLLVAARPLSHNTSLADISKLIFASNLVCERKLVESFANGIAVYTLYIGGEASDAAVKELADLISLQLTMPVSPHLSPYFLQGQISAREYAYISAVTKYVSYFSPATVVDYQALLDVETDPVKRRRLLGVGKHLRASQFSEPAVVKTIVRNFQLFKSIFGAFDARFNPAVAATPSAEEIAALEERIASEASVGDEQHILSETLEFNSSVVKTNFYKTRRAAVSFRLNPQFLSDYSHMFPDIPYGIIMSMANDFHGFHVRFRDVARGGVRLIKSRDEAAYAKNYEALFVENYNLAHTQNLKNKDIPEFGSKGTILLGQDRQAQPELKFRKYISSVLDVIIDDESILDYHGQPEVLFLGPDEHTADLMEWACLYAKHRGYPYWKAFTTGKPPSIGGIPHDTYGMTTRSVHKFVTEALADAGIDESTVTKVQTGGPDGDLGSNEILISKDITKAIVDGSGVLYDPNGLDRTELERLARGRLMGEAFDQSKLSEGGFFVNVDDTDVTLPNGEKVRAGDAFRNGFHLHPLFEADLFVPCGGRPESINASNVASVFKEDGTPRFKYLVEGANLFVTPEARTILEDGGVVVFKDASTNKGGVTSSSKEVLAALTLDDEEFDKLMCVKDPDNVPEFYDTYATQIQDLVEENARLEYRALVKEHAAGRGRRTELTDVLSSKINVLVDAIEDSDLFENHAIRDPMLARCVPPILIEHVGSVQALVDRLPEAYAKAMFSSSLASYYVYTSGIATNEFSFFDFVRKVIGDE</sequence>
<dbReference type="PRINTS" id="PR01415">
    <property type="entry name" value="ANKYRIN"/>
</dbReference>
<dbReference type="eggNOG" id="KOG2250">
    <property type="taxonomic scope" value="Eukaryota"/>
</dbReference>
<evidence type="ECO:0000256" key="6">
    <source>
        <dbReference type="SAM" id="SignalP"/>
    </source>
</evidence>
<gene>
    <name evidence="8" type="ORF">AMSG_07562</name>
</gene>
<dbReference type="InterPro" id="IPR046346">
    <property type="entry name" value="Aminoacid_DH-like_N_sf"/>
</dbReference>
<dbReference type="AlphaFoldDB" id="A0A0L0DGX0"/>
<evidence type="ECO:0000256" key="1">
    <source>
        <dbReference type="ARBA" id="ARBA00006382"/>
    </source>
</evidence>
<dbReference type="Pfam" id="PF23152">
    <property type="entry name" value="GDH_2nd"/>
    <property type="match status" value="1"/>
</dbReference>